<keyword evidence="1" id="KW-1133">Transmembrane helix</keyword>
<feature type="transmembrane region" description="Helical" evidence="1">
    <location>
        <begin position="95"/>
        <end position="124"/>
    </location>
</feature>
<keyword evidence="3" id="KW-0614">Plasmid</keyword>
<proteinExistence type="predicted"/>
<sequence length="168" mass="18150">MSGTDRQPTAQSGEVARLLSYIALLAVSVGLFIEARAIPTSRFEVLGAGAFPMLVHGCLSLLLIGSIAGSLRKLPGDAYGRFVSDVLLWVRTRRLVIVLFVCLGVYVLSMPVLGYPVATFFFLLVLQVTLAPKTRLAFGIALALALIFSFGLNWLFAEVFNVFLPRGG</sequence>
<keyword evidence="1" id="KW-0812">Transmembrane</keyword>
<dbReference type="HOGENOM" id="CLU_1584350_0_0_5"/>
<feature type="domain" description="DUF1468" evidence="2">
    <location>
        <begin position="22"/>
        <end position="165"/>
    </location>
</feature>
<protein>
    <recommendedName>
        <fullName evidence="2">DUF1468 domain-containing protein</fullName>
    </recommendedName>
</protein>
<feature type="transmembrane region" description="Helical" evidence="1">
    <location>
        <begin position="136"/>
        <end position="156"/>
    </location>
</feature>
<dbReference type="Proteomes" id="UP000006833">
    <property type="component" value="Plasmid pDSHI05"/>
</dbReference>
<evidence type="ECO:0000313" key="3">
    <source>
        <dbReference type="EMBL" id="ABV95906.1"/>
    </source>
</evidence>
<name>A8LUI9_DINSH</name>
<gene>
    <name evidence="3" type="ordered locus">Dshi_4196</name>
</gene>
<keyword evidence="1" id="KW-0472">Membrane</keyword>
<organism evidence="3 4">
    <name type="scientific">Dinoroseobacter shibae (strain DSM 16493 / NCIMB 14021 / DFL 12)</name>
    <dbReference type="NCBI Taxonomy" id="398580"/>
    <lineage>
        <taxon>Bacteria</taxon>
        <taxon>Pseudomonadati</taxon>
        <taxon>Pseudomonadota</taxon>
        <taxon>Alphaproteobacteria</taxon>
        <taxon>Rhodobacterales</taxon>
        <taxon>Roseobacteraceae</taxon>
        <taxon>Dinoroseobacter</taxon>
    </lineage>
</organism>
<dbReference type="InterPro" id="IPR009936">
    <property type="entry name" value="DUF1468"/>
</dbReference>
<accession>A8LUI9</accession>
<dbReference type="AlphaFoldDB" id="A8LUI9"/>
<geneLocation type="plasmid" evidence="3 4">
    <name>pDSHI05</name>
</geneLocation>
<dbReference type="OrthoDB" id="7850121at2"/>
<evidence type="ECO:0000313" key="4">
    <source>
        <dbReference type="Proteomes" id="UP000006833"/>
    </source>
</evidence>
<dbReference type="Pfam" id="PF07331">
    <property type="entry name" value="TctB"/>
    <property type="match status" value="1"/>
</dbReference>
<dbReference type="eggNOG" id="ENOG50330EX">
    <property type="taxonomic scope" value="Bacteria"/>
</dbReference>
<evidence type="ECO:0000256" key="1">
    <source>
        <dbReference type="SAM" id="Phobius"/>
    </source>
</evidence>
<dbReference type="RefSeq" id="WP_012187473.1">
    <property type="nucleotide sequence ID" value="NC_009959.1"/>
</dbReference>
<feature type="transmembrane region" description="Helical" evidence="1">
    <location>
        <begin position="15"/>
        <end position="33"/>
    </location>
</feature>
<keyword evidence="4" id="KW-1185">Reference proteome</keyword>
<reference evidence="4" key="1">
    <citation type="journal article" date="2010" name="ISME J.">
        <title>The complete genome sequence of the algal symbiont Dinoroseobacter shibae: a hitchhiker's guide to life in the sea.</title>
        <authorList>
            <person name="Wagner-Dobler I."/>
            <person name="Ballhausen B."/>
            <person name="Berger M."/>
            <person name="Brinkhoff T."/>
            <person name="Buchholz I."/>
            <person name="Bunk B."/>
            <person name="Cypionka H."/>
            <person name="Daniel R."/>
            <person name="Drepper T."/>
            <person name="Gerdts G."/>
            <person name="Hahnke S."/>
            <person name="Han C."/>
            <person name="Jahn D."/>
            <person name="Kalhoefer D."/>
            <person name="Kiss H."/>
            <person name="Klenk H.P."/>
            <person name="Kyrpides N."/>
            <person name="Liebl W."/>
            <person name="Liesegang H."/>
            <person name="Meincke L."/>
            <person name="Pati A."/>
            <person name="Petersen J."/>
            <person name="Piekarski T."/>
            <person name="Pommerenke C."/>
            <person name="Pradella S."/>
            <person name="Pukall R."/>
            <person name="Rabus R."/>
            <person name="Stackebrandt E."/>
            <person name="Thole S."/>
            <person name="Thompson L."/>
            <person name="Tielen P."/>
            <person name="Tomasch J."/>
            <person name="von Jan M."/>
            <person name="Wanphrut N."/>
            <person name="Wichels A."/>
            <person name="Zech H."/>
            <person name="Simon M."/>
        </authorList>
    </citation>
    <scope>NUCLEOTIDE SEQUENCE [LARGE SCALE GENOMIC DNA]</scope>
    <source>
        <strain evidence="4">DSM 16493 / NCIMB 14021 / DFL 12</strain>
        <plasmid evidence="4">Plasmid pDSHI05</plasmid>
    </source>
</reference>
<evidence type="ECO:0000259" key="2">
    <source>
        <dbReference type="Pfam" id="PF07331"/>
    </source>
</evidence>
<dbReference type="KEGG" id="dsh:Dshi_4196"/>
<feature type="transmembrane region" description="Helical" evidence="1">
    <location>
        <begin position="45"/>
        <end position="68"/>
    </location>
</feature>
<dbReference type="EMBL" id="CP000835">
    <property type="protein sequence ID" value="ABV95906.1"/>
    <property type="molecule type" value="Genomic_DNA"/>
</dbReference>